<dbReference type="VEuPathDB" id="FungiDB:H310_06913"/>
<protein>
    <recommendedName>
        <fullName evidence="6">SWIM-type domain-containing protein</fullName>
    </recommendedName>
</protein>
<evidence type="ECO:0000256" key="2">
    <source>
        <dbReference type="ARBA" id="ARBA00022771"/>
    </source>
</evidence>
<feature type="region of interest" description="Disordered" evidence="5">
    <location>
        <begin position="1"/>
        <end position="38"/>
    </location>
</feature>
<dbReference type="InterPro" id="IPR007527">
    <property type="entry name" value="Znf_SWIM"/>
</dbReference>
<dbReference type="SMART" id="SM00575">
    <property type="entry name" value="ZnF_PMZ"/>
    <property type="match status" value="1"/>
</dbReference>
<accession>A0A024U548</accession>
<dbReference type="GO" id="GO:0008270">
    <property type="term" value="F:zinc ion binding"/>
    <property type="evidence" value="ECO:0007669"/>
    <property type="project" value="UniProtKB-KW"/>
</dbReference>
<dbReference type="GeneID" id="20083963"/>
<proteinExistence type="predicted"/>
<evidence type="ECO:0000313" key="7">
    <source>
        <dbReference type="EMBL" id="ETW01355.1"/>
    </source>
</evidence>
<feature type="region of interest" description="Disordered" evidence="5">
    <location>
        <begin position="189"/>
        <end position="209"/>
    </location>
</feature>
<dbReference type="OrthoDB" id="1048204at2759"/>
<dbReference type="PANTHER" id="PTHR31973:SF187">
    <property type="entry name" value="MUTATOR TRANSPOSASE MUDRA PROTEIN"/>
    <property type="match status" value="1"/>
</dbReference>
<sequence length="733" mass="81987">MDPSQPDGDDHIHDDEAHDDDEHDDKPAPSSDVRYALPDAQMRPPVALHDMLQRAVQLHLIHANTVTDFLARSAAAGISMPMIPPVPDNATSGNPNADQETFTPLIRLNVSHNRATFGDFKLLAFALKRLAMLSGFEVRVKYSSKRNKRWECRVKDCPFLISGYRNKDNKVHVTDIELMHNHSLNHPLYPSAPAATDASNDEDGPKPAEKVARNTTLSIELVLASIFDSETGQDVMSKDPEEMRLKYIQSMLYQQYGATISTSMASRAKKKFVDMFYEPSISSYQLLRPYLEKCVATNPGSFYIIDHIPNATSGGAFEYGRCLLGVGPAFRMLPDAAPLIVLEAAPMNSDMNKVGHLLVASTRDYNNDPIYLALAHVPATDDVNWAWFLQHLKDNSVPLSKHTTFLTDGSMAISQALLQVFPYQPHRYAILQLLQMVCQMSGQARLTPEEEHLVLQMANSINMDRYMESFSMLWSLNKDLCRCLEGIPKEHWVVAAMIERGWPTHRDISLRHCVGDFVKSTLGSLLCSCNLVPCFYLVLLSLQRAAVSRFNAIALHSDMILLPYQQTVLNQRLSESARFEIVECRPQEVYFAHVATTSNAHHKAYKIVNVRDNTCTCGDWQQFHLPCAHGLAVFAALNRNVWECIHDQYFVRKHKMLYSFSRSAPIVPPSPVDLTPDHTMSAPAAVLEIIRHREAAQASIASDGTGKNKPGPRPKKRKEVSSAPHTAVVGLVV</sequence>
<evidence type="ECO:0000256" key="4">
    <source>
        <dbReference type="PROSITE-ProRule" id="PRU00325"/>
    </source>
</evidence>
<dbReference type="EMBL" id="KI913963">
    <property type="protein sequence ID" value="ETW01355.1"/>
    <property type="molecule type" value="Genomic_DNA"/>
</dbReference>
<name>A0A024U548_9STRA</name>
<evidence type="ECO:0000256" key="3">
    <source>
        <dbReference type="ARBA" id="ARBA00022833"/>
    </source>
</evidence>
<keyword evidence="2 4" id="KW-0863">Zinc-finger</keyword>
<reference evidence="7" key="1">
    <citation type="submission" date="2013-12" db="EMBL/GenBank/DDBJ databases">
        <title>The Genome Sequence of Aphanomyces invadans NJM9701.</title>
        <authorList>
            <consortium name="The Broad Institute Genomics Platform"/>
            <person name="Russ C."/>
            <person name="Tyler B."/>
            <person name="van West P."/>
            <person name="Dieguez-Uribeondo J."/>
            <person name="Young S.K."/>
            <person name="Zeng Q."/>
            <person name="Gargeya S."/>
            <person name="Fitzgerald M."/>
            <person name="Abouelleil A."/>
            <person name="Alvarado L."/>
            <person name="Chapman S.B."/>
            <person name="Gainer-Dewar J."/>
            <person name="Goldberg J."/>
            <person name="Griggs A."/>
            <person name="Gujja S."/>
            <person name="Hansen M."/>
            <person name="Howarth C."/>
            <person name="Imamovic A."/>
            <person name="Ireland A."/>
            <person name="Larimer J."/>
            <person name="McCowan C."/>
            <person name="Murphy C."/>
            <person name="Pearson M."/>
            <person name="Poon T.W."/>
            <person name="Priest M."/>
            <person name="Roberts A."/>
            <person name="Saif S."/>
            <person name="Shea T."/>
            <person name="Sykes S."/>
            <person name="Wortman J."/>
            <person name="Nusbaum C."/>
            <person name="Birren B."/>
        </authorList>
    </citation>
    <scope>NUCLEOTIDE SEQUENCE [LARGE SCALE GENOMIC DNA]</scope>
    <source>
        <strain evidence="7">NJM9701</strain>
    </source>
</reference>
<dbReference type="AlphaFoldDB" id="A0A024U548"/>
<dbReference type="RefSeq" id="XP_008870353.1">
    <property type="nucleotide sequence ID" value="XM_008872131.1"/>
</dbReference>
<dbReference type="PANTHER" id="PTHR31973">
    <property type="entry name" value="POLYPROTEIN, PUTATIVE-RELATED"/>
    <property type="match status" value="1"/>
</dbReference>
<dbReference type="InterPro" id="IPR006564">
    <property type="entry name" value="Znf_PMZ"/>
</dbReference>
<feature type="domain" description="SWIM-type" evidence="6">
    <location>
        <begin position="605"/>
        <end position="638"/>
    </location>
</feature>
<gene>
    <name evidence="7" type="ORF">H310_06913</name>
</gene>
<evidence type="ECO:0000256" key="1">
    <source>
        <dbReference type="ARBA" id="ARBA00022723"/>
    </source>
</evidence>
<evidence type="ECO:0000259" key="6">
    <source>
        <dbReference type="PROSITE" id="PS50966"/>
    </source>
</evidence>
<feature type="region of interest" description="Disordered" evidence="5">
    <location>
        <begin position="698"/>
        <end position="725"/>
    </location>
</feature>
<dbReference type="STRING" id="157072.A0A024U548"/>
<organism evidence="7">
    <name type="scientific">Aphanomyces invadans</name>
    <dbReference type="NCBI Taxonomy" id="157072"/>
    <lineage>
        <taxon>Eukaryota</taxon>
        <taxon>Sar</taxon>
        <taxon>Stramenopiles</taxon>
        <taxon>Oomycota</taxon>
        <taxon>Saprolegniomycetes</taxon>
        <taxon>Saprolegniales</taxon>
        <taxon>Verrucalvaceae</taxon>
        <taxon>Aphanomyces</taxon>
    </lineage>
</organism>
<dbReference type="Pfam" id="PF04434">
    <property type="entry name" value="SWIM"/>
    <property type="match status" value="1"/>
</dbReference>
<evidence type="ECO:0000256" key="5">
    <source>
        <dbReference type="SAM" id="MobiDB-lite"/>
    </source>
</evidence>
<dbReference type="PROSITE" id="PS50966">
    <property type="entry name" value="ZF_SWIM"/>
    <property type="match status" value="1"/>
</dbReference>
<keyword evidence="1" id="KW-0479">Metal-binding</keyword>
<keyword evidence="3" id="KW-0862">Zinc</keyword>
<dbReference type="eggNOG" id="ENOG502R0RS">
    <property type="taxonomic scope" value="Eukaryota"/>
</dbReference>